<evidence type="ECO:0000313" key="2">
    <source>
        <dbReference type="EMBL" id="GFR38756.1"/>
    </source>
</evidence>
<dbReference type="SUPFAM" id="SSF81442">
    <property type="entry name" value="Cytochrome c oxidase subunit I-like"/>
    <property type="match status" value="1"/>
</dbReference>
<proteinExistence type="predicted"/>
<dbReference type="InterPro" id="IPR036927">
    <property type="entry name" value="Cyt_c_oxase-like_su1_sf"/>
</dbReference>
<organism evidence="2 3">
    <name type="scientific">Insulibacter thermoxylanivorax</name>
    <dbReference type="NCBI Taxonomy" id="2749268"/>
    <lineage>
        <taxon>Bacteria</taxon>
        <taxon>Bacillati</taxon>
        <taxon>Bacillota</taxon>
        <taxon>Bacilli</taxon>
        <taxon>Bacillales</taxon>
        <taxon>Paenibacillaceae</taxon>
        <taxon>Insulibacter</taxon>
    </lineage>
</organism>
<feature type="transmembrane region" description="Helical" evidence="1">
    <location>
        <begin position="107"/>
        <end position="128"/>
    </location>
</feature>
<feature type="transmembrane region" description="Helical" evidence="1">
    <location>
        <begin position="140"/>
        <end position="162"/>
    </location>
</feature>
<feature type="transmembrane region" description="Helical" evidence="1">
    <location>
        <begin position="391"/>
        <end position="413"/>
    </location>
</feature>
<keyword evidence="1" id="KW-0472">Membrane</keyword>
<comment type="caution">
    <text evidence="2">The sequence shown here is derived from an EMBL/GenBank/DDBJ whole genome shotgun (WGS) entry which is preliminary data.</text>
</comment>
<evidence type="ECO:0000256" key="1">
    <source>
        <dbReference type="SAM" id="Phobius"/>
    </source>
</evidence>
<feature type="transmembrane region" description="Helical" evidence="1">
    <location>
        <begin position="214"/>
        <end position="235"/>
    </location>
</feature>
<name>A0A916QDI9_9BACL</name>
<keyword evidence="1" id="KW-1133">Transmembrane helix</keyword>
<feature type="transmembrane region" description="Helical" evidence="1">
    <location>
        <begin position="7"/>
        <end position="32"/>
    </location>
</feature>
<keyword evidence="3" id="KW-1185">Reference proteome</keyword>
<feature type="transmembrane region" description="Helical" evidence="1">
    <location>
        <begin position="182"/>
        <end position="202"/>
    </location>
</feature>
<feature type="transmembrane region" description="Helical" evidence="1">
    <location>
        <begin position="52"/>
        <end position="72"/>
    </location>
</feature>
<reference evidence="2" key="2">
    <citation type="journal article" date="2021" name="Data Brief">
        <title>Draft genome sequence data of the facultative, thermophilic, xylanolytic bacterium Paenibacillus sp. strain DA-C8.</title>
        <authorList>
            <person name="Chhe C."/>
            <person name="Uke A."/>
            <person name="Baramee S."/>
            <person name="Ungkulpasvich U."/>
            <person name="Tachaapaikoon C."/>
            <person name="Pason P."/>
            <person name="Waeonukul R."/>
            <person name="Ratanakhanokchai K."/>
            <person name="Kosugi A."/>
        </authorList>
    </citation>
    <scope>NUCLEOTIDE SEQUENCE</scope>
    <source>
        <strain evidence="2">DA-C8</strain>
    </source>
</reference>
<feature type="transmembrane region" description="Helical" evidence="1">
    <location>
        <begin position="365"/>
        <end position="385"/>
    </location>
</feature>
<sequence>MVSRLPFYFLLTGLICFALFQIGTLSDFSAWLYEFSMEPRYPTGWAKAHLHVLGWATMIAMGAVYQLVPVVLQNHKLFSERLGYIQYGVFTFGFAGLMIGFQQMNVLMIGGFATIAFLGILIFAGNIGMTLARANLWNHVTVSCAIAVGHLVLTGVAGMLMGLNFAFEWLGTFHDQLLGAHLWFGAIGWFGFLITGFSYKLFPMFYLSHGHSEVLQRWVMGFLFSGVWMGVISFLLNAPAWSHWIGLLCTAAGFTIYVYHLGQICKSRHKANPGAGILWSWLLAQGIAVIVVLLVIVSAVFPDLILSPRMTAVIGWMYLWGWVGMTIMAYLSKIIPFLWWTYRYGSRVGQVKIPTMADLIDDRKVNILLMAVAVSLFILLIGFGWNLPLVLSIGGSLLAVSALVYVGLLAAVFTK</sequence>
<dbReference type="AlphaFoldDB" id="A0A916QDI9"/>
<dbReference type="Proteomes" id="UP000654993">
    <property type="component" value="Unassembled WGS sequence"/>
</dbReference>
<dbReference type="RefSeq" id="WP_200966989.1">
    <property type="nucleotide sequence ID" value="NZ_BMAQ01000026.1"/>
</dbReference>
<evidence type="ECO:0000313" key="3">
    <source>
        <dbReference type="Proteomes" id="UP000654993"/>
    </source>
</evidence>
<keyword evidence="1" id="KW-0812">Transmembrane</keyword>
<evidence type="ECO:0008006" key="4">
    <source>
        <dbReference type="Google" id="ProtNLM"/>
    </source>
</evidence>
<feature type="transmembrane region" description="Helical" evidence="1">
    <location>
        <begin position="84"/>
        <end position="101"/>
    </location>
</feature>
<feature type="transmembrane region" description="Helical" evidence="1">
    <location>
        <begin position="279"/>
        <end position="301"/>
    </location>
</feature>
<feature type="transmembrane region" description="Helical" evidence="1">
    <location>
        <begin position="241"/>
        <end position="259"/>
    </location>
</feature>
<feature type="transmembrane region" description="Helical" evidence="1">
    <location>
        <begin position="321"/>
        <end position="344"/>
    </location>
</feature>
<reference evidence="2" key="1">
    <citation type="submission" date="2020-08" db="EMBL/GenBank/DDBJ databases">
        <authorList>
            <person name="Uke A."/>
            <person name="Chhe C."/>
            <person name="Baramee S."/>
            <person name="Kosugi A."/>
        </authorList>
    </citation>
    <scope>NUCLEOTIDE SEQUENCE</scope>
    <source>
        <strain evidence="2">DA-C8</strain>
    </source>
</reference>
<dbReference type="EMBL" id="BMAQ01000026">
    <property type="protein sequence ID" value="GFR38756.1"/>
    <property type="molecule type" value="Genomic_DNA"/>
</dbReference>
<dbReference type="Gene3D" id="1.20.210.10">
    <property type="entry name" value="Cytochrome c oxidase-like, subunit I domain"/>
    <property type="match status" value="1"/>
</dbReference>
<gene>
    <name evidence="2" type="ORF">PRECH8_20520</name>
</gene>
<protein>
    <recommendedName>
        <fullName evidence="4">Cytochrome C and Quinol oxidase polypeptide I</fullName>
    </recommendedName>
</protein>
<accession>A0A916QDI9</accession>